<accession>A0AAU9IUK8</accession>
<keyword evidence="2" id="KW-1185">Reference proteome</keyword>
<dbReference type="AlphaFoldDB" id="A0AAU9IUK8"/>
<protein>
    <submittedName>
        <fullName evidence="1">Uncharacterized protein</fullName>
    </submittedName>
</protein>
<dbReference type="EMBL" id="CAJZBQ010000018">
    <property type="protein sequence ID" value="CAG9317174.1"/>
    <property type="molecule type" value="Genomic_DNA"/>
</dbReference>
<evidence type="ECO:0000313" key="1">
    <source>
        <dbReference type="EMBL" id="CAG9317174.1"/>
    </source>
</evidence>
<proteinExistence type="predicted"/>
<gene>
    <name evidence="1" type="ORF">BSTOLATCC_MIC18428</name>
</gene>
<organism evidence="1 2">
    <name type="scientific">Blepharisma stoltei</name>
    <dbReference type="NCBI Taxonomy" id="1481888"/>
    <lineage>
        <taxon>Eukaryota</taxon>
        <taxon>Sar</taxon>
        <taxon>Alveolata</taxon>
        <taxon>Ciliophora</taxon>
        <taxon>Postciliodesmatophora</taxon>
        <taxon>Heterotrichea</taxon>
        <taxon>Heterotrichida</taxon>
        <taxon>Blepharismidae</taxon>
        <taxon>Blepharisma</taxon>
    </lineage>
</organism>
<comment type="caution">
    <text evidence="1">The sequence shown here is derived from an EMBL/GenBank/DDBJ whole genome shotgun (WGS) entry which is preliminary data.</text>
</comment>
<name>A0AAU9IUK8_9CILI</name>
<reference evidence="1" key="1">
    <citation type="submission" date="2021-09" db="EMBL/GenBank/DDBJ databases">
        <authorList>
            <consortium name="AG Swart"/>
            <person name="Singh M."/>
            <person name="Singh A."/>
            <person name="Seah K."/>
            <person name="Emmerich C."/>
        </authorList>
    </citation>
    <scope>NUCLEOTIDE SEQUENCE</scope>
    <source>
        <strain evidence="1">ATCC30299</strain>
    </source>
</reference>
<evidence type="ECO:0000313" key="2">
    <source>
        <dbReference type="Proteomes" id="UP001162131"/>
    </source>
</evidence>
<sequence length="73" mass="8360">MECKNLPEWENEIREPKLLYWYVSLKSLDKRATNPSFQLQLSEVWVSKNQACYANGKSANPAVSVSVSNVKQI</sequence>
<dbReference type="Proteomes" id="UP001162131">
    <property type="component" value="Unassembled WGS sequence"/>
</dbReference>